<gene>
    <name evidence="1" type="ORF">SGQ18_13720</name>
    <name evidence="2" type="ORF">SGQ44_17820</name>
</gene>
<reference evidence="2 4" key="1">
    <citation type="submission" date="2023-11" db="EMBL/GenBank/DDBJ databases">
        <title>Unpublished Manusciprt.</title>
        <authorList>
            <person name="Saticioglu I.B."/>
            <person name="Ay H."/>
            <person name="Ajmi N."/>
            <person name="Altun S."/>
            <person name="Duman M."/>
        </authorList>
    </citation>
    <scope>NUCLEOTIDE SEQUENCE</scope>
    <source>
        <strain evidence="1 4">Fl-33</strain>
        <strain evidence="2">Fl-77</strain>
    </source>
</reference>
<dbReference type="EMBL" id="JAWXVG010000006">
    <property type="protein sequence ID" value="MDX6183222.1"/>
    <property type="molecule type" value="Genomic_DNA"/>
</dbReference>
<evidence type="ECO:0000313" key="2">
    <source>
        <dbReference type="EMBL" id="MDX6187620.1"/>
    </source>
</evidence>
<dbReference type="RefSeq" id="WP_229976208.1">
    <property type="nucleotide sequence ID" value="NZ_CP087133.1"/>
</dbReference>
<accession>A0AAJ2VZI3</accession>
<protein>
    <submittedName>
        <fullName evidence="2">Uncharacterized protein</fullName>
    </submittedName>
</protein>
<dbReference type="EMBL" id="JAWXVH010000015">
    <property type="protein sequence ID" value="MDX6187620.1"/>
    <property type="molecule type" value="Genomic_DNA"/>
</dbReference>
<organism evidence="2 3">
    <name type="scientific">Flavobacterium flavipigmentatum</name>
    <dbReference type="NCBI Taxonomy" id="2893884"/>
    <lineage>
        <taxon>Bacteria</taxon>
        <taxon>Pseudomonadati</taxon>
        <taxon>Bacteroidota</taxon>
        <taxon>Flavobacteriia</taxon>
        <taxon>Flavobacteriales</taxon>
        <taxon>Flavobacteriaceae</taxon>
        <taxon>Flavobacterium</taxon>
    </lineage>
</organism>
<keyword evidence="4" id="KW-1185">Reference proteome</keyword>
<sequence length="228" mass="26917">MKKVLFIYLAFVIHSCKSQNEDQKEIEKIKQHYKMDNKHQYNNLVQGESETFNIKRFDESKNEAEDYNYELPNGLIIREFGDQESGYYSETKIKNSLFTIAKVFHTNSHIKSKGPMFKDDCEIGIWYDFDESGKLIKELDLDKPFKIAIEDIIEYLKNNEAELFSSFTSINRSYEQETKKAKWSLIYRGKYKDNLGMYMIEIDDSTAEIIKVVKILGKEGEKEILFEK</sequence>
<proteinExistence type="predicted"/>
<name>A0AAJ2VZI3_9FLAO</name>
<comment type="caution">
    <text evidence="2">The sequence shown here is derived from an EMBL/GenBank/DDBJ whole genome shotgun (WGS) entry which is preliminary data.</text>
</comment>
<dbReference type="AlphaFoldDB" id="A0AAJ2VZI3"/>
<dbReference type="Proteomes" id="UP001278738">
    <property type="component" value="Unassembled WGS sequence"/>
</dbReference>
<dbReference type="Proteomes" id="UP001270053">
    <property type="component" value="Unassembled WGS sequence"/>
</dbReference>
<evidence type="ECO:0000313" key="3">
    <source>
        <dbReference type="Proteomes" id="UP001270053"/>
    </source>
</evidence>
<evidence type="ECO:0000313" key="1">
    <source>
        <dbReference type="EMBL" id="MDX6183222.1"/>
    </source>
</evidence>
<evidence type="ECO:0000313" key="4">
    <source>
        <dbReference type="Proteomes" id="UP001278738"/>
    </source>
</evidence>